<name>A0A2K9UYS0_EXADI</name>
<proteinExistence type="evidence at transcript level"/>
<dbReference type="CDD" id="cd01040">
    <property type="entry name" value="Mb-like"/>
    <property type="match status" value="1"/>
</dbReference>
<evidence type="ECO:0000256" key="1">
    <source>
        <dbReference type="ARBA" id="ARBA00022448"/>
    </source>
</evidence>
<reference evidence="8" key="1">
    <citation type="submission" date="2017-03" db="EMBL/GenBank/DDBJ databases">
        <title>Evidence for a large expansion and #subfunctionalisation of globin genes in sea anemones.</title>
        <authorList>
            <person name="Smith H.L."/>
            <person name="Pavasovic A."/>
            <person name="Surm J.M."/>
            <person name="Phillips M.J."/>
            <person name="Prentis P.J."/>
        </authorList>
    </citation>
    <scope>NUCLEOTIDE SEQUENCE</scope>
</reference>
<keyword evidence="1 6" id="KW-0813">Transport</keyword>
<comment type="similarity">
    <text evidence="6">Belongs to the globin family.</text>
</comment>
<protein>
    <submittedName>
        <fullName evidence="8">Globin-like protein</fullName>
    </submittedName>
</protein>
<dbReference type="Gene3D" id="1.10.490.10">
    <property type="entry name" value="Globins"/>
    <property type="match status" value="1"/>
</dbReference>
<keyword evidence="2 6" id="KW-0349">Heme</keyword>
<evidence type="ECO:0000256" key="6">
    <source>
        <dbReference type="RuleBase" id="RU000356"/>
    </source>
</evidence>
<dbReference type="SUPFAM" id="SSF46458">
    <property type="entry name" value="Globin-like"/>
    <property type="match status" value="1"/>
</dbReference>
<dbReference type="PANTHER" id="PTHR46458">
    <property type="entry name" value="BLR2807 PROTEIN"/>
    <property type="match status" value="1"/>
</dbReference>
<evidence type="ECO:0000313" key="8">
    <source>
        <dbReference type="EMBL" id="AUV50083.1"/>
    </source>
</evidence>
<keyword evidence="3 6" id="KW-0561">Oxygen transport</keyword>
<accession>A0A2K9UYS0</accession>
<keyword evidence="5" id="KW-0408">Iron</keyword>
<dbReference type="PROSITE" id="PS01033">
    <property type="entry name" value="GLOBIN"/>
    <property type="match status" value="1"/>
</dbReference>
<dbReference type="Pfam" id="PF00042">
    <property type="entry name" value="Globin"/>
    <property type="match status" value="1"/>
</dbReference>
<dbReference type="InterPro" id="IPR050532">
    <property type="entry name" value="Globin-like_OT"/>
</dbReference>
<organism evidence="8">
    <name type="scientific">Exaiptasia diaphana</name>
    <name type="common">Tropical sea anemone</name>
    <name type="synonym">Aiptasia pulchella</name>
    <dbReference type="NCBI Taxonomy" id="2652724"/>
    <lineage>
        <taxon>Eukaryota</taxon>
        <taxon>Metazoa</taxon>
        <taxon>Cnidaria</taxon>
        <taxon>Anthozoa</taxon>
        <taxon>Hexacorallia</taxon>
        <taxon>Actiniaria</taxon>
        <taxon>Aiptasiidae</taxon>
        <taxon>Exaiptasia</taxon>
    </lineage>
</organism>
<sequence length="181" mass="21203">MGCTSSSNSSSGTEIHFSDKLRHTKSADLTWEQKYLIRETWKFLENYKSEIGISVYKRFLTIHPELKIHFKEFRSIEISEINGLHGHPKRVMTAIDDAVTTMGDSEEFYAYLFELGKRHADLDFKISRTHFDDLRKSFILSIMERLDSTQFRRDDVEGAWDKMFCTITTMMLKGLSHHHSN</sequence>
<dbReference type="InterPro" id="IPR000971">
    <property type="entry name" value="Globin"/>
</dbReference>
<dbReference type="InterPro" id="IPR009050">
    <property type="entry name" value="Globin-like_sf"/>
</dbReference>
<evidence type="ECO:0000259" key="7">
    <source>
        <dbReference type="PROSITE" id="PS01033"/>
    </source>
</evidence>
<dbReference type="GO" id="GO:0020037">
    <property type="term" value="F:heme binding"/>
    <property type="evidence" value="ECO:0007669"/>
    <property type="project" value="InterPro"/>
</dbReference>
<evidence type="ECO:0000256" key="3">
    <source>
        <dbReference type="ARBA" id="ARBA00022621"/>
    </source>
</evidence>
<evidence type="ECO:0000256" key="2">
    <source>
        <dbReference type="ARBA" id="ARBA00022617"/>
    </source>
</evidence>
<dbReference type="GO" id="GO:0046872">
    <property type="term" value="F:metal ion binding"/>
    <property type="evidence" value="ECO:0007669"/>
    <property type="project" value="UniProtKB-KW"/>
</dbReference>
<dbReference type="GO" id="GO:0019825">
    <property type="term" value="F:oxygen binding"/>
    <property type="evidence" value="ECO:0007669"/>
    <property type="project" value="InterPro"/>
</dbReference>
<keyword evidence="4" id="KW-0479">Metal-binding</keyword>
<dbReference type="InterPro" id="IPR044399">
    <property type="entry name" value="Mb-like_M"/>
</dbReference>
<dbReference type="PANTHER" id="PTHR46458:SF1">
    <property type="entry name" value="GEO09476P1"/>
    <property type="match status" value="1"/>
</dbReference>
<evidence type="ECO:0000256" key="5">
    <source>
        <dbReference type="ARBA" id="ARBA00023004"/>
    </source>
</evidence>
<feature type="domain" description="Globin" evidence="7">
    <location>
        <begin position="28"/>
        <end position="176"/>
    </location>
</feature>
<gene>
    <name evidence="8" type="ORF">E.pallida_nvec42000019_1</name>
</gene>
<dbReference type="EMBL" id="KY810204">
    <property type="protein sequence ID" value="AUV50083.1"/>
    <property type="molecule type" value="mRNA"/>
</dbReference>
<dbReference type="GO" id="GO:0005344">
    <property type="term" value="F:oxygen carrier activity"/>
    <property type="evidence" value="ECO:0007669"/>
    <property type="project" value="UniProtKB-KW"/>
</dbReference>
<dbReference type="InterPro" id="IPR012292">
    <property type="entry name" value="Globin/Proto"/>
</dbReference>
<evidence type="ECO:0000256" key="4">
    <source>
        <dbReference type="ARBA" id="ARBA00022723"/>
    </source>
</evidence>
<dbReference type="OrthoDB" id="436496at2759"/>
<dbReference type="AlphaFoldDB" id="A0A2K9UYS0"/>